<comment type="caution">
    <text evidence="14">The sequence shown here is derived from an EMBL/GenBank/DDBJ whole genome shotgun (WGS) entry which is preliminary data.</text>
</comment>
<evidence type="ECO:0000256" key="6">
    <source>
        <dbReference type="ARBA" id="ARBA00022556"/>
    </source>
</evidence>
<evidence type="ECO:0000256" key="9">
    <source>
        <dbReference type="ARBA" id="ARBA00022989"/>
    </source>
</evidence>
<protein>
    <submittedName>
        <fullName evidence="14">EamA family transporter</fullName>
    </submittedName>
</protein>
<dbReference type="PANTHER" id="PTHR30561">
    <property type="entry name" value="SMR FAMILY PROTON-DEPENDENT DRUG EFFLUX TRANSPORTER SUGE"/>
    <property type="match status" value="1"/>
</dbReference>
<proteinExistence type="inferred from homology"/>
<dbReference type="InterPro" id="IPR000390">
    <property type="entry name" value="Small_drug/metabolite_transptr"/>
</dbReference>
<feature type="transmembrane region" description="Helical" evidence="12">
    <location>
        <begin position="56"/>
        <end position="75"/>
    </location>
</feature>
<feature type="transmembrane region" description="Helical" evidence="12">
    <location>
        <begin position="82"/>
        <end position="102"/>
    </location>
</feature>
<evidence type="ECO:0000256" key="2">
    <source>
        <dbReference type="ARBA" id="ARBA00007362"/>
    </source>
</evidence>
<comment type="similarity">
    <text evidence="2">Belongs to the EamA transporter family.</text>
</comment>
<evidence type="ECO:0000313" key="15">
    <source>
        <dbReference type="Proteomes" id="UP000617402"/>
    </source>
</evidence>
<dbReference type="Proteomes" id="UP000617402">
    <property type="component" value="Unassembled WGS sequence"/>
</dbReference>
<keyword evidence="10" id="KW-0443">Lipid metabolism</keyword>
<dbReference type="PROSITE" id="PS51257">
    <property type="entry name" value="PROKAR_LIPOPROTEIN"/>
    <property type="match status" value="1"/>
</dbReference>
<evidence type="ECO:0000256" key="10">
    <source>
        <dbReference type="ARBA" id="ARBA00023098"/>
    </source>
</evidence>
<evidence type="ECO:0000256" key="4">
    <source>
        <dbReference type="ARBA" id="ARBA00022516"/>
    </source>
</evidence>
<reference evidence="14 15" key="1">
    <citation type="submission" date="2020-07" db="EMBL/GenBank/DDBJ databases">
        <title>Draft whole-genome sequence of Heliobacterium chlorum DSM 3682, type strain.</title>
        <authorList>
            <person name="Kyndt J.A."/>
            <person name="Meyer T.E."/>
            <person name="Imhoff J.F."/>
        </authorList>
    </citation>
    <scope>NUCLEOTIDE SEQUENCE [LARGE SCALE GENOMIC DNA]</scope>
    <source>
        <strain evidence="14 15">DSM 3682</strain>
    </source>
</reference>
<evidence type="ECO:0000256" key="12">
    <source>
        <dbReference type="SAM" id="Phobius"/>
    </source>
</evidence>
<comment type="subcellular location">
    <subcellularLocation>
        <location evidence="1">Cell membrane</location>
        <topology evidence="1">Multi-pass membrane protein</topology>
    </subcellularLocation>
</comment>
<feature type="transmembrane region" description="Helical" evidence="12">
    <location>
        <begin position="7"/>
        <end position="26"/>
    </location>
</feature>
<dbReference type="RefSeq" id="WP_188038193.1">
    <property type="nucleotide sequence ID" value="NZ_JACVHF010000001.1"/>
</dbReference>
<keyword evidence="15" id="KW-1185">Reference proteome</keyword>
<evidence type="ECO:0000259" key="13">
    <source>
        <dbReference type="Pfam" id="PF00892"/>
    </source>
</evidence>
<evidence type="ECO:0000256" key="7">
    <source>
        <dbReference type="ARBA" id="ARBA00022692"/>
    </source>
</evidence>
<name>A0ABR7SY87_HELCL</name>
<gene>
    <name evidence="14" type="ORF">H1S01_00575</name>
</gene>
<keyword evidence="4" id="KW-0444">Lipid biosynthesis</keyword>
<dbReference type="Gene3D" id="1.10.3730.20">
    <property type="match status" value="1"/>
</dbReference>
<evidence type="ECO:0000313" key="14">
    <source>
        <dbReference type="EMBL" id="MBC9783000.1"/>
    </source>
</evidence>
<keyword evidence="3" id="KW-1003">Cell membrane</keyword>
<dbReference type="SUPFAM" id="SSF103481">
    <property type="entry name" value="Multidrug resistance efflux transporter EmrE"/>
    <property type="match status" value="1"/>
</dbReference>
<dbReference type="EMBL" id="JACVHF010000001">
    <property type="protein sequence ID" value="MBC9783000.1"/>
    <property type="molecule type" value="Genomic_DNA"/>
</dbReference>
<keyword evidence="9 12" id="KW-1133">Transmembrane helix</keyword>
<evidence type="ECO:0000256" key="1">
    <source>
        <dbReference type="ARBA" id="ARBA00004651"/>
    </source>
</evidence>
<dbReference type="InterPro" id="IPR037185">
    <property type="entry name" value="EmrE-like"/>
</dbReference>
<dbReference type="InterPro" id="IPR000620">
    <property type="entry name" value="EamA_dom"/>
</dbReference>
<keyword evidence="7 12" id="KW-0812">Transmembrane</keyword>
<evidence type="ECO:0000256" key="5">
    <source>
        <dbReference type="ARBA" id="ARBA00022519"/>
    </source>
</evidence>
<keyword evidence="5" id="KW-0997">Cell inner membrane</keyword>
<evidence type="ECO:0000256" key="11">
    <source>
        <dbReference type="ARBA" id="ARBA00023136"/>
    </source>
</evidence>
<feature type="domain" description="EamA" evidence="13">
    <location>
        <begin position="53"/>
        <end position="125"/>
    </location>
</feature>
<dbReference type="PANTHER" id="PTHR30561:SF9">
    <property type="entry name" value="4-AMINO-4-DEOXY-L-ARABINOSE-PHOSPHOUNDECAPRENOL FLIPPASE SUBUNIT ARNF-RELATED"/>
    <property type="match status" value="1"/>
</dbReference>
<keyword evidence="11 12" id="KW-0472">Membrane</keyword>
<dbReference type="Pfam" id="PF00892">
    <property type="entry name" value="EamA"/>
    <property type="match status" value="1"/>
</dbReference>
<evidence type="ECO:0000256" key="3">
    <source>
        <dbReference type="ARBA" id="ARBA00022475"/>
    </source>
</evidence>
<organism evidence="14 15">
    <name type="scientific">Heliobacterium chlorum</name>
    <dbReference type="NCBI Taxonomy" id="2698"/>
    <lineage>
        <taxon>Bacteria</taxon>
        <taxon>Bacillati</taxon>
        <taxon>Bacillota</taxon>
        <taxon>Clostridia</taxon>
        <taxon>Eubacteriales</taxon>
        <taxon>Heliobacteriaceae</taxon>
        <taxon>Heliobacterium</taxon>
    </lineage>
</organism>
<evidence type="ECO:0000256" key="8">
    <source>
        <dbReference type="ARBA" id="ARBA00022985"/>
    </source>
</evidence>
<feature type="transmembrane region" description="Helical" evidence="12">
    <location>
        <begin position="108"/>
        <end position="125"/>
    </location>
</feature>
<sequence>MKNALGSGFYTILISIFLGACGQVLLKLGANRLAIEPGPLWETLVQGLLQMAKNPLIIGGLFLFGCSSILWIMAVSKVQLSLAYPMVSLSYIIVLFASWALLGEPVTLMRIGGVLVICFGVFLIAQS</sequence>
<keyword evidence="8" id="KW-0448">Lipopolysaccharide biosynthesis</keyword>
<accession>A0ABR7SY87</accession>
<keyword evidence="6" id="KW-0441">Lipid A biosynthesis</keyword>